<dbReference type="Proteomes" id="UP001054837">
    <property type="component" value="Unassembled WGS sequence"/>
</dbReference>
<sequence length="123" mass="14473">MDYFTVSTRGHIIENLVDVRQVRWRNSGSLTASLQEPVEHFKWQVLCGSSQEQWRITIILSYKWHAAGEITKHIQQTGHPIVVKQNVEFFVSLTPAHRRCRFLWYPEYKSGIECSLRMRADLV</sequence>
<evidence type="ECO:0000313" key="1">
    <source>
        <dbReference type="EMBL" id="GIY88184.1"/>
    </source>
</evidence>
<reference evidence="1 2" key="1">
    <citation type="submission" date="2021-06" db="EMBL/GenBank/DDBJ databases">
        <title>Caerostris darwini draft genome.</title>
        <authorList>
            <person name="Kono N."/>
            <person name="Arakawa K."/>
        </authorList>
    </citation>
    <scope>NUCLEOTIDE SEQUENCE [LARGE SCALE GENOMIC DNA]</scope>
</reference>
<gene>
    <name evidence="1" type="ORF">CDAR_90161</name>
</gene>
<name>A0AAV4X2C0_9ARAC</name>
<organism evidence="1 2">
    <name type="scientific">Caerostris darwini</name>
    <dbReference type="NCBI Taxonomy" id="1538125"/>
    <lineage>
        <taxon>Eukaryota</taxon>
        <taxon>Metazoa</taxon>
        <taxon>Ecdysozoa</taxon>
        <taxon>Arthropoda</taxon>
        <taxon>Chelicerata</taxon>
        <taxon>Arachnida</taxon>
        <taxon>Araneae</taxon>
        <taxon>Araneomorphae</taxon>
        <taxon>Entelegynae</taxon>
        <taxon>Araneoidea</taxon>
        <taxon>Araneidae</taxon>
        <taxon>Caerostris</taxon>
    </lineage>
</organism>
<protein>
    <submittedName>
        <fullName evidence="1">Uncharacterized protein</fullName>
    </submittedName>
</protein>
<keyword evidence="2" id="KW-1185">Reference proteome</keyword>
<accession>A0AAV4X2C0</accession>
<dbReference type="EMBL" id="BPLQ01015453">
    <property type="protein sequence ID" value="GIY88184.1"/>
    <property type="molecule type" value="Genomic_DNA"/>
</dbReference>
<evidence type="ECO:0000313" key="2">
    <source>
        <dbReference type="Proteomes" id="UP001054837"/>
    </source>
</evidence>
<dbReference type="AlphaFoldDB" id="A0AAV4X2C0"/>
<proteinExistence type="predicted"/>
<comment type="caution">
    <text evidence="1">The sequence shown here is derived from an EMBL/GenBank/DDBJ whole genome shotgun (WGS) entry which is preliminary data.</text>
</comment>